<name>A0A4V3XEM2_9AGAM</name>
<reference evidence="2 3" key="1">
    <citation type="submission" date="2019-02" db="EMBL/GenBank/DDBJ databases">
        <title>Genome sequencing of the rare red list fungi Bondarzewia mesenterica.</title>
        <authorList>
            <person name="Buettner E."/>
            <person name="Kellner H."/>
        </authorList>
    </citation>
    <scope>NUCLEOTIDE SEQUENCE [LARGE SCALE GENOMIC DNA]</scope>
    <source>
        <strain evidence="2 3">DSM 108281</strain>
    </source>
</reference>
<dbReference type="EMBL" id="SGPL01000295">
    <property type="protein sequence ID" value="THH14183.1"/>
    <property type="molecule type" value="Genomic_DNA"/>
</dbReference>
<evidence type="ECO:0000313" key="3">
    <source>
        <dbReference type="Proteomes" id="UP000310158"/>
    </source>
</evidence>
<keyword evidence="3" id="KW-1185">Reference proteome</keyword>
<dbReference type="AlphaFoldDB" id="A0A4V3XEM2"/>
<feature type="region of interest" description="Disordered" evidence="1">
    <location>
        <begin position="1"/>
        <end position="21"/>
    </location>
</feature>
<accession>A0A4V3XEM2</accession>
<evidence type="ECO:0000256" key="1">
    <source>
        <dbReference type="SAM" id="MobiDB-lite"/>
    </source>
</evidence>
<dbReference type="Proteomes" id="UP000310158">
    <property type="component" value="Unassembled WGS sequence"/>
</dbReference>
<proteinExistence type="predicted"/>
<protein>
    <submittedName>
        <fullName evidence="2">Uncharacterized protein</fullName>
    </submittedName>
</protein>
<organism evidence="2 3">
    <name type="scientific">Bondarzewia mesenterica</name>
    <dbReference type="NCBI Taxonomy" id="1095465"/>
    <lineage>
        <taxon>Eukaryota</taxon>
        <taxon>Fungi</taxon>
        <taxon>Dikarya</taxon>
        <taxon>Basidiomycota</taxon>
        <taxon>Agaricomycotina</taxon>
        <taxon>Agaricomycetes</taxon>
        <taxon>Russulales</taxon>
        <taxon>Bondarzewiaceae</taxon>
        <taxon>Bondarzewia</taxon>
    </lineage>
</organism>
<dbReference type="OrthoDB" id="20729at2759"/>
<sequence length="75" mass="8251">MGDGFGFAPAESKVKGGPPDFANAKSTYKPGLDKYDVLLPSDYLSLIPKSARDAFEATRFDWGNVPEWVPPTEMR</sequence>
<comment type="caution">
    <text evidence="2">The sequence shown here is derived from an EMBL/GenBank/DDBJ whole genome shotgun (WGS) entry which is preliminary data.</text>
</comment>
<evidence type="ECO:0000313" key="2">
    <source>
        <dbReference type="EMBL" id="THH14183.1"/>
    </source>
</evidence>
<gene>
    <name evidence="2" type="ORF">EW146_g6130</name>
</gene>